<dbReference type="EMBL" id="ANOF01000054">
    <property type="protein sequence ID" value="EMI27925.1"/>
    <property type="molecule type" value="Genomic_DNA"/>
</dbReference>
<evidence type="ECO:0000313" key="2">
    <source>
        <dbReference type="Proteomes" id="UP000011996"/>
    </source>
</evidence>
<accession>M5S8V9</accession>
<gene>
    <name evidence="1" type="ORF">RESH_01486</name>
</gene>
<evidence type="ECO:0000313" key="1">
    <source>
        <dbReference type="EMBL" id="EMI27925.1"/>
    </source>
</evidence>
<sequence length="57" mass="6603">MLSRMCSLLMAHADCPESPCKIRQRQTLSPSSDRRRELACIIGDETFDPPIEWQIRL</sequence>
<dbReference type="Proteomes" id="UP000011996">
    <property type="component" value="Unassembled WGS sequence"/>
</dbReference>
<comment type="caution">
    <text evidence="1">The sequence shown here is derived from an EMBL/GenBank/DDBJ whole genome shotgun (WGS) entry which is preliminary data.</text>
</comment>
<protein>
    <submittedName>
        <fullName evidence="1">Uncharacterized protein</fullName>
    </submittedName>
</protein>
<organism evidence="1 2">
    <name type="scientific">Rhodopirellula europaea SH398</name>
    <dbReference type="NCBI Taxonomy" id="1263868"/>
    <lineage>
        <taxon>Bacteria</taxon>
        <taxon>Pseudomonadati</taxon>
        <taxon>Planctomycetota</taxon>
        <taxon>Planctomycetia</taxon>
        <taxon>Pirellulales</taxon>
        <taxon>Pirellulaceae</taxon>
        <taxon>Rhodopirellula</taxon>
    </lineage>
</organism>
<name>M5S8V9_9BACT</name>
<reference evidence="1 2" key="1">
    <citation type="journal article" date="2013" name="Mar. Genomics">
        <title>Expression of sulfatases in Rhodopirellula baltica and the diversity of sulfatases in the genus Rhodopirellula.</title>
        <authorList>
            <person name="Wegner C.E."/>
            <person name="Richter-Heitmann T."/>
            <person name="Klindworth A."/>
            <person name="Klockow C."/>
            <person name="Richter M."/>
            <person name="Achstetter T."/>
            <person name="Glockner F.O."/>
            <person name="Harder J."/>
        </authorList>
    </citation>
    <scope>NUCLEOTIDE SEQUENCE [LARGE SCALE GENOMIC DNA]</scope>
    <source>
        <strain evidence="1 2">SH398</strain>
    </source>
</reference>
<dbReference type="STRING" id="1263868.RESH_01486"/>
<dbReference type="AlphaFoldDB" id="M5S8V9"/>
<proteinExistence type="predicted"/>